<comment type="caution">
    <text evidence="3">The sequence shown here is derived from an EMBL/GenBank/DDBJ whole genome shotgun (WGS) entry which is preliminary data.</text>
</comment>
<keyword evidence="4" id="KW-1185">Reference proteome</keyword>
<name>A0A930XYI5_9FLAO</name>
<feature type="signal peptide" evidence="1">
    <location>
        <begin position="1"/>
        <end position="19"/>
    </location>
</feature>
<dbReference type="EMBL" id="JADHEC010000006">
    <property type="protein sequence ID" value="MBF2707868.1"/>
    <property type="molecule type" value="Genomic_DNA"/>
</dbReference>
<dbReference type="InterPro" id="IPR001466">
    <property type="entry name" value="Beta-lactam-related"/>
</dbReference>
<keyword evidence="3" id="KW-0378">Hydrolase</keyword>
<dbReference type="RefSeq" id="WP_194311126.1">
    <property type="nucleotide sequence ID" value="NZ_JADHEC010000006.1"/>
</dbReference>
<evidence type="ECO:0000313" key="4">
    <source>
        <dbReference type="Proteomes" id="UP000646211"/>
    </source>
</evidence>
<accession>A0A930XYI5</accession>
<gene>
    <name evidence="3" type="ORF">IR213_04580</name>
</gene>
<proteinExistence type="predicted"/>
<evidence type="ECO:0000256" key="1">
    <source>
        <dbReference type="SAM" id="SignalP"/>
    </source>
</evidence>
<dbReference type="Gene3D" id="3.40.710.10">
    <property type="entry name" value="DD-peptidase/beta-lactamase superfamily"/>
    <property type="match status" value="1"/>
</dbReference>
<feature type="chain" id="PRO_5037713228" evidence="1">
    <location>
        <begin position="20"/>
        <end position="398"/>
    </location>
</feature>
<protein>
    <submittedName>
        <fullName evidence="3">Serine hydrolase</fullName>
    </submittedName>
</protein>
<dbReference type="Pfam" id="PF00144">
    <property type="entry name" value="Beta-lactamase"/>
    <property type="match status" value="1"/>
</dbReference>
<dbReference type="AlphaFoldDB" id="A0A930XYI5"/>
<dbReference type="SUPFAM" id="SSF56601">
    <property type="entry name" value="beta-lactamase/transpeptidase-like"/>
    <property type="match status" value="1"/>
</dbReference>
<dbReference type="InterPro" id="IPR012338">
    <property type="entry name" value="Beta-lactam/transpept-like"/>
</dbReference>
<dbReference type="Proteomes" id="UP000646211">
    <property type="component" value="Unassembled WGS sequence"/>
</dbReference>
<dbReference type="InterPro" id="IPR050789">
    <property type="entry name" value="Diverse_Enzym_Activities"/>
</dbReference>
<feature type="domain" description="Beta-lactamase-related" evidence="2">
    <location>
        <begin position="70"/>
        <end position="362"/>
    </location>
</feature>
<dbReference type="PANTHER" id="PTHR43283">
    <property type="entry name" value="BETA-LACTAMASE-RELATED"/>
    <property type="match status" value="1"/>
</dbReference>
<keyword evidence="1" id="KW-0732">Signal</keyword>
<evidence type="ECO:0000259" key="2">
    <source>
        <dbReference type="Pfam" id="PF00144"/>
    </source>
</evidence>
<dbReference type="PROSITE" id="PS51257">
    <property type="entry name" value="PROKAR_LIPOPROTEIN"/>
    <property type="match status" value="1"/>
</dbReference>
<dbReference type="PANTHER" id="PTHR43283:SF7">
    <property type="entry name" value="BETA-LACTAMASE-RELATED DOMAIN-CONTAINING PROTEIN"/>
    <property type="match status" value="1"/>
</dbReference>
<sequence length="398" mass="45128">MKKIIIFLLSILLFSCAKTIINPKDYAYKEPQILNDGLKIKNITTTSINSDLIQKMTNDLINEELHNLHSVLIFKDNALVYEKYLNGKDQKHGKNLGIIEHDINSLHDVRSISKSVVSACVGVAIKKGLIHSVDDPISMYFSEIGRTNSNDERLKITIKDLLTMSSGFSWKEIGNYKNLLLNDETRMDISYNPIKFVLNKKVVNEPGTIWNYSAGNTQLLAEIIKRKSGQNIEQFAQENIFSPLQITTSEWIGLTITNEKAAASGLRLTSRSLLKLGIMYKDFGRFNAKQIIDSIWTETSTFPHIKRPPLNQLNIQDGSYGFNFWLYDFKINDKNVKIMEAKGNGGQSIFICKELDLVVVITAGNYSKVKYNDLPYKIVSSYILPSLFTPGRLTKQKN</sequence>
<dbReference type="GO" id="GO:0016787">
    <property type="term" value="F:hydrolase activity"/>
    <property type="evidence" value="ECO:0007669"/>
    <property type="project" value="UniProtKB-KW"/>
</dbReference>
<evidence type="ECO:0000313" key="3">
    <source>
        <dbReference type="EMBL" id="MBF2707868.1"/>
    </source>
</evidence>
<organism evidence="3 4">
    <name type="scientific">Flavobacterium soyangense</name>
    <dbReference type="NCBI Taxonomy" id="2023265"/>
    <lineage>
        <taxon>Bacteria</taxon>
        <taxon>Pseudomonadati</taxon>
        <taxon>Bacteroidota</taxon>
        <taxon>Flavobacteriia</taxon>
        <taxon>Flavobacteriales</taxon>
        <taxon>Flavobacteriaceae</taxon>
        <taxon>Flavobacterium</taxon>
    </lineage>
</organism>
<reference evidence="3" key="1">
    <citation type="submission" date="2020-11" db="EMBL/GenBank/DDBJ databases">
        <title>Genome of Flavobacterium soyangense.</title>
        <authorList>
            <person name="Liu Q."/>
            <person name="Xin Y.-H."/>
        </authorList>
    </citation>
    <scope>NUCLEOTIDE SEQUENCE</scope>
    <source>
        <strain evidence="3">CGMCC 1.13493</strain>
    </source>
</reference>